<accession>A0A927GCC3</accession>
<name>A0A927GCC3_9BACT</name>
<sequence length="225" mass="25750">MEIGFKTISNSRTTAYNGNAGFEFDFGNFKLEVIESMNRHFVEILQCSGINRTARKLTLIDFELPLEVESFEQGVAFISFGLGNRFDAKIVPAWYDQGLIWKHLLPWEKEKVAYNNKPSATIEHEYFRLMIRRMRKLSLLANEEDVTTFSFDGEIVRIVCADEKIVAPATGIPWQGSVSVRTKLLVNLPERVRNGFGHIFLWEERLYIASSVFLLVNSSSSDLLT</sequence>
<evidence type="ECO:0000313" key="2">
    <source>
        <dbReference type="Proteomes" id="UP000653797"/>
    </source>
</evidence>
<comment type="caution">
    <text evidence="1">The sequence shown here is derived from an EMBL/GenBank/DDBJ whole genome shotgun (WGS) entry which is preliminary data.</text>
</comment>
<reference evidence="1" key="1">
    <citation type="submission" date="2020-09" db="EMBL/GenBank/DDBJ databases">
        <authorList>
            <person name="Kim M.K."/>
        </authorList>
    </citation>
    <scope>NUCLEOTIDE SEQUENCE</scope>
    <source>
        <strain evidence="1">BT704</strain>
    </source>
</reference>
<dbReference type="Proteomes" id="UP000653797">
    <property type="component" value="Unassembled WGS sequence"/>
</dbReference>
<organism evidence="1 2">
    <name type="scientific">Spirosoma validum</name>
    <dbReference type="NCBI Taxonomy" id="2771355"/>
    <lineage>
        <taxon>Bacteria</taxon>
        <taxon>Pseudomonadati</taxon>
        <taxon>Bacteroidota</taxon>
        <taxon>Cytophagia</taxon>
        <taxon>Cytophagales</taxon>
        <taxon>Cytophagaceae</taxon>
        <taxon>Spirosoma</taxon>
    </lineage>
</organism>
<keyword evidence="2" id="KW-1185">Reference proteome</keyword>
<proteinExistence type="predicted"/>
<dbReference type="RefSeq" id="WP_191038134.1">
    <property type="nucleotide sequence ID" value="NZ_JACXAA010000002.1"/>
</dbReference>
<dbReference type="EMBL" id="JACXAA010000002">
    <property type="protein sequence ID" value="MBD2752498.1"/>
    <property type="molecule type" value="Genomic_DNA"/>
</dbReference>
<gene>
    <name evidence="1" type="ORF">IC230_06330</name>
</gene>
<protein>
    <submittedName>
        <fullName evidence="1">Uncharacterized protein</fullName>
    </submittedName>
</protein>
<dbReference type="AlphaFoldDB" id="A0A927GCC3"/>
<evidence type="ECO:0000313" key="1">
    <source>
        <dbReference type="EMBL" id="MBD2752498.1"/>
    </source>
</evidence>